<keyword evidence="1" id="KW-0472">Membrane</keyword>
<sequence length="87" mass="9171">MSDSYDRLQASRRARLVIPLLGALLLVAGLAAPAWIGIPALAVLVAFVVWLAQRSPDQTSGLARIRVLVVGILVALLVGRFLTAVLG</sequence>
<evidence type="ECO:0000256" key="1">
    <source>
        <dbReference type="SAM" id="Phobius"/>
    </source>
</evidence>
<proteinExistence type="predicted"/>
<dbReference type="Pfam" id="PF20444">
    <property type="entry name" value="DUF6703"/>
    <property type="match status" value="1"/>
</dbReference>
<feature type="transmembrane region" description="Helical" evidence="1">
    <location>
        <begin position="65"/>
        <end position="86"/>
    </location>
</feature>
<comment type="caution">
    <text evidence="2">The sequence shown here is derived from an EMBL/GenBank/DDBJ whole genome shotgun (WGS) entry which is preliminary data.</text>
</comment>
<dbReference type="AlphaFoldDB" id="A0A5Q6RQU9"/>
<evidence type="ECO:0000313" key="2">
    <source>
        <dbReference type="EMBL" id="KAA1420431.1"/>
    </source>
</evidence>
<organism evidence="2 3">
    <name type="scientific">Mumia zhuanghuii</name>
    <dbReference type="NCBI Taxonomy" id="2585211"/>
    <lineage>
        <taxon>Bacteria</taxon>
        <taxon>Bacillati</taxon>
        <taxon>Actinomycetota</taxon>
        <taxon>Actinomycetes</taxon>
        <taxon>Propionibacteriales</taxon>
        <taxon>Nocardioidaceae</taxon>
        <taxon>Mumia</taxon>
    </lineage>
</organism>
<gene>
    <name evidence="2" type="ORF">FE697_015815</name>
</gene>
<feature type="transmembrane region" description="Helical" evidence="1">
    <location>
        <begin position="20"/>
        <end position="53"/>
    </location>
</feature>
<evidence type="ECO:0000313" key="3">
    <source>
        <dbReference type="Proteomes" id="UP000307768"/>
    </source>
</evidence>
<name>A0A5Q6RQU9_9ACTN</name>
<dbReference type="EMBL" id="VDFQ02000005">
    <property type="protein sequence ID" value="KAA1420431.1"/>
    <property type="molecule type" value="Genomic_DNA"/>
</dbReference>
<accession>A0A5Q6RQU9</accession>
<dbReference type="RefSeq" id="WP_149770600.1">
    <property type="nucleotide sequence ID" value="NZ_VDFQ02000005.1"/>
</dbReference>
<dbReference type="Proteomes" id="UP000307768">
    <property type="component" value="Unassembled WGS sequence"/>
</dbReference>
<reference evidence="2 3" key="1">
    <citation type="submission" date="2019-09" db="EMBL/GenBank/DDBJ databases">
        <title>Mumia zhuanghuii sp. nov. isolated from the intestinal contents of plateau pika (Ochotona curzoniae) in the Qinghai-Tibet plateau of China.</title>
        <authorList>
            <person name="Tian Z."/>
        </authorList>
    </citation>
    <scope>NUCLEOTIDE SEQUENCE [LARGE SCALE GENOMIC DNA]</scope>
    <source>
        <strain evidence="3">350</strain>
    </source>
</reference>
<dbReference type="InterPro" id="IPR046549">
    <property type="entry name" value="DUF6703"/>
</dbReference>
<keyword evidence="1" id="KW-1133">Transmembrane helix</keyword>
<protein>
    <submittedName>
        <fullName evidence="2">Uncharacterized protein</fullName>
    </submittedName>
</protein>
<keyword evidence="1" id="KW-0812">Transmembrane</keyword>